<reference evidence="1 2" key="1">
    <citation type="submission" date="2020-03" db="EMBL/GenBank/DDBJ databases">
        <title>Genomic Encyclopedia of Type Strains, Phase IV (KMG-IV): sequencing the most valuable type-strain genomes for metagenomic binning, comparative biology and taxonomic classification.</title>
        <authorList>
            <person name="Goeker M."/>
        </authorList>
    </citation>
    <scope>NUCLEOTIDE SEQUENCE [LARGE SCALE GENOMIC DNA]</scope>
    <source>
        <strain evidence="1 2">DSM 24233</strain>
    </source>
</reference>
<accession>A0A846QMF0</accession>
<name>A0A846QMF0_9BACT</name>
<dbReference type="Proteomes" id="UP000580856">
    <property type="component" value="Unassembled WGS sequence"/>
</dbReference>
<protein>
    <submittedName>
        <fullName evidence="1">Fe-S-cluster containining protein</fullName>
    </submittedName>
</protein>
<proteinExistence type="predicted"/>
<evidence type="ECO:0000313" key="1">
    <source>
        <dbReference type="EMBL" id="NJB69281.1"/>
    </source>
</evidence>
<organism evidence="1 2">
    <name type="scientific">Desulfobaculum xiamenense</name>
    <dbReference type="NCBI Taxonomy" id="995050"/>
    <lineage>
        <taxon>Bacteria</taxon>
        <taxon>Pseudomonadati</taxon>
        <taxon>Thermodesulfobacteriota</taxon>
        <taxon>Desulfovibrionia</taxon>
        <taxon>Desulfovibrionales</taxon>
        <taxon>Desulfovibrionaceae</taxon>
        <taxon>Desulfobaculum</taxon>
    </lineage>
</organism>
<dbReference type="EMBL" id="JAATJA010000004">
    <property type="protein sequence ID" value="NJB69281.1"/>
    <property type="molecule type" value="Genomic_DNA"/>
</dbReference>
<dbReference type="RefSeq" id="WP_167942365.1">
    <property type="nucleotide sequence ID" value="NZ_JAATJA010000004.1"/>
</dbReference>
<gene>
    <name evidence="1" type="ORF">GGQ74_002978</name>
</gene>
<dbReference type="Pfam" id="PF03692">
    <property type="entry name" value="CxxCxxCC"/>
    <property type="match status" value="1"/>
</dbReference>
<dbReference type="InterPro" id="IPR005358">
    <property type="entry name" value="Puta_zinc/iron-chelating_dom"/>
</dbReference>
<keyword evidence="2" id="KW-1185">Reference proteome</keyword>
<comment type="caution">
    <text evidence="1">The sequence shown here is derived from an EMBL/GenBank/DDBJ whole genome shotgun (WGS) entry which is preliminary data.</text>
</comment>
<evidence type="ECO:0000313" key="2">
    <source>
        <dbReference type="Proteomes" id="UP000580856"/>
    </source>
</evidence>
<sequence length="223" mass="25165">MTQEKTRTHCEQCGTCCRKGGPSLHRDDLRLFAEGILGFGDVVTLRRGEFVHDQITGQLAPLEEELVKLRGTGLSWSCAQLELDGNMCRIYDNRPVECAALKCWDTAEVEAMYAVDRIVRADILPEGHPLLDLVEAHEAECPYERLEDAMLGFVNDDPGAEAAVFEMIDYDANFRTVFRERTGASAEDCDFLFGRPLHRTIRQYGVDIVTRDGRSRLTRMAHP</sequence>
<dbReference type="AlphaFoldDB" id="A0A846QMF0"/>